<dbReference type="PANTHER" id="PTHR33741">
    <property type="entry name" value="TRANSMEMBRANE PROTEIN DDB_G0269096-RELATED"/>
    <property type="match status" value="1"/>
</dbReference>
<proteinExistence type="predicted"/>
<gene>
    <name evidence="3" type="ORF">ACFFJK_17490</name>
</gene>
<dbReference type="Proteomes" id="UP001589773">
    <property type="component" value="Unassembled WGS sequence"/>
</dbReference>
<keyword evidence="1" id="KW-1133">Transmembrane helix</keyword>
<dbReference type="Pfam" id="PF04982">
    <property type="entry name" value="TM_HPP"/>
    <property type="match status" value="1"/>
</dbReference>
<protein>
    <submittedName>
        <fullName evidence="3">HPP family protein</fullName>
    </submittedName>
</protein>
<accession>A0ABV6FK53</accession>
<reference evidence="3 4" key="1">
    <citation type="submission" date="2024-09" db="EMBL/GenBank/DDBJ databases">
        <authorList>
            <person name="Sun Q."/>
            <person name="Mori K."/>
        </authorList>
    </citation>
    <scope>NUCLEOTIDE SEQUENCE [LARGE SCALE GENOMIC DNA]</scope>
    <source>
        <strain evidence="3 4">CCM 7792</strain>
    </source>
</reference>
<keyword evidence="1" id="KW-0472">Membrane</keyword>
<dbReference type="EMBL" id="JBHLWP010000016">
    <property type="protein sequence ID" value="MFC0253694.1"/>
    <property type="molecule type" value="Genomic_DNA"/>
</dbReference>
<comment type="caution">
    <text evidence="3">The sequence shown here is derived from an EMBL/GenBank/DDBJ whole genome shotgun (WGS) entry which is preliminary data.</text>
</comment>
<feature type="domain" description="HPP transmembrane region" evidence="2">
    <location>
        <begin position="8"/>
        <end position="128"/>
    </location>
</feature>
<organism evidence="3 4">
    <name type="scientific">Massilia consociata</name>
    <dbReference type="NCBI Taxonomy" id="760117"/>
    <lineage>
        <taxon>Bacteria</taxon>
        <taxon>Pseudomonadati</taxon>
        <taxon>Pseudomonadota</taxon>
        <taxon>Betaproteobacteria</taxon>
        <taxon>Burkholderiales</taxon>
        <taxon>Oxalobacteraceae</taxon>
        <taxon>Telluria group</taxon>
        <taxon>Massilia</taxon>
    </lineage>
</organism>
<feature type="transmembrane region" description="Helical" evidence="1">
    <location>
        <begin position="114"/>
        <end position="133"/>
    </location>
</feature>
<keyword evidence="4" id="KW-1185">Reference proteome</keyword>
<name>A0ABV6FK53_9BURK</name>
<evidence type="ECO:0000313" key="4">
    <source>
        <dbReference type="Proteomes" id="UP001589773"/>
    </source>
</evidence>
<keyword evidence="1" id="KW-0812">Transmembrane</keyword>
<feature type="transmembrane region" description="Helical" evidence="1">
    <location>
        <begin position="48"/>
        <end position="69"/>
    </location>
</feature>
<dbReference type="PANTHER" id="PTHR33741:SF5">
    <property type="entry name" value="TRANSMEMBRANE PROTEIN DDB_G0269096-RELATED"/>
    <property type="match status" value="1"/>
</dbReference>
<dbReference type="InterPro" id="IPR007065">
    <property type="entry name" value="HPP"/>
</dbReference>
<evidence type="ECO:0000259" key="2">
    <source>
        <dbReference type="Pfam" id="PF04982"/>
    </source>
</evidence>
<sequence>MLAIAPTATVLLVLALVEAVSNQRLLFASLASSAFLIYLDPGHSVNQARTLVLAQLGAALIGMLTFLAFGPGYASAGVAMVSAIVLMIVLDAVHPPAVATALSFGLKAGDASNLVLFCLALGITVVLLGLQRLTQYLLVRSLRGPAGDAGRSG</sequence>
<evidence type="ECO:0000256" key="1">
    <source>
        <dbReference type="SAM" id="Phobius"/>
    </source>
</evidence>
<dbReference type="InterPro" id="IPR058581">
    <property type="entry name" value="TM_HPP"/>
</dbReference>
<evidence type="ECO:0000313" key="3">
    <source>
        <dbReference type="EMBL" id="MFC0253694.1"/>
    </source>
</evidence>